<feature type="compositionally biased region" description="Acidic residues" evidence="1">
    <location>
        <begin position="8"/>
        <end position="17"/>
    </location>
</feature>
<proteinExistence type="predicted"/>
<organism evidence="2 3">
    <name type="scientific">Plakobranchus ocellatus</name>
    <dbReference type="NCBI Taxonomy" id="259542"/>
    <lineage>
        <taxon>Eukaryota</taxon>
        <taxon>Metazoa</taxon>
        <taxon>Spiralia</taxon>
        <taxon>Lophotrochozoa</taxon>
        <taxon>Mollusca</taxon>
        <taxon>Gastropoda</taxon>
        <taxon>Heterobranchia</taxon>
        <taxon>Euthyneura</taxon>
        <taxon>Panpulmonata</taxon>
        <taxon>Sacoglossa</taxon>
        <taxon>Placobranchoidea</taxon>
        <taxon>Plakobranchidae</taxon>
        <taxon>Plakobranchus</taxon>
    </lineage>
</organism>
<gene>
    <name evidence="2" type="ORF">PoB_005838400</name>
</gene>
<protein>
    <submittedName>
        <fullName evidence="2">Uncharacterized protein</fullName>
    </submittedName>
</protein>
<feature type="region of interest" description="Disordered" evidence="1">
    <location>
        <begin position="1"/>
        <end position="25"/>
    </location>
</feature>
<keyword evidence="3" id="KW-1185">Reference proteome</keyword>
<name>A0AAV4CGJ4_9GAST</name>
<sequence>MSVPDKVPDDDDDDDDLEEKRNKATQMKLVESSEVNVGTWSPFYCMALWRNFRMILAAVLMATRSPRQRISFAGVSGHPLGWSSATSRHSDKIC</sequence>
<evidence type="ECO:0000256" key="1">
    <source>
        <dbReference type="SAM" id="MobiDB-lite"/>
    </source>
</evidence>
<dbReference type="EMBL" id="BLXT01006477">
    <property type="protein sequence ID" value="GFO31879.1"/>
    <property type="molecule type" value="Genomic_DNA"/>
</dbReference>
<comment type="caution">
    <text evidence="2">The sequence shown here is derived from an EMBL/GenBank/DDBJ whole genome shotgun (WGS) entry which is preliminary data.</text>
</comment>
<dbReference type="AlphaFoldDB" id="A0AAV4CGJ4"/>
<evidence type="ECO:0000313" key="2">
    <source>
        <dbReference type="EMBL" id="GFO31879.1"/>
    </source>
</evidence>
<dbReference type="Proteomes" id="UP000735302">
    <property type="component" value="Unassembled WGS sequence"/>
</dbReference>
<reference evidence="2 3" key="1">
    <citation type="journal article" date="2021" name="Elife">
        <title>Chloroplast acquisition without the gene transfer in kleptoplastic sea slugs, Plakobranchus ocellatus.</title>
        <authorList>
            <person name="Maeda T."/>
            <person name="Takahashi S."/>
            <person name="Yoshida T."/>
            <person name="Shimamura S."/>
            <person name="Takaki Y."/>
            <person name="Nagai Y."/>
            <person name="Toyoda A."/>
            <person name="Suzuki Y."/>
            <person name="Arimoto A."/>
            <person name="Ishii H."/>
            <person name="Satoh N."/>
            <person name="Nishiyama T."/>
            <person name="Hasebe M."/>
            <person name="Maruyama T."/>
            <person name="Minagawa J."/>
            <person name="Obokata J."/>
            <person name="Shigenobu S."/>
        </authorList>
    </citation>
    <scope>NUCLEOTIDE SEQUENCE [LARGE SCALE GENOMIC DNA]</scope>
</reference>
<evidence type="ECO:0000313" key="3">
    <source>
        <dbReference type="Proteomes" id="UP000735302"/>
    </source>
</evidence>
<accession>A0AAV4CGJ4</accession>